<dbReference type="AlphaFoldDB" id="S2WMA6"/>
<reference evidence="2 3" key="1">
    <citation type="submission" date="2013-04" db="EMBL/GenBank/DDBJ databases">
        <title>The Genome Sequence of Propionimicrobium lymphophilum ACS-093-V-SCH5.</title>
        <authorList>
            <consortium name="The Broad Institute Genomics Platform"/>
            <person name="Earl A."/>
            <person name="Ward D."/>
            <person name="Feldgarden M."/>
            <person name="Gevers D."/>
            <person name="Saerens B."/>
            <person name="Vaneechoutte M."/>
            <person name="Walker B."/>
            <person name="Young S."/>
            <person name="Zeng Q."/>
            <person name="Gargeya S."/>
            <person name="Fitzgerald M."/>
            <person name="Haas B."/>
            <person name="Abouelleil A."/>
            <person name="Allen A.W."/>
            <person name="Alvarado L."/>
            <person name="Arachchi H.M."/>
            <person name="Berlin A.M."/>
            <person name="Chapman S.B."/>
            <person name="Gainer-Dewar J."/>
            <person name="Goldberg J."/>
            <person name="Griggs A."/>
            <person name="Gujja S."/>
            <person name="Hansen M."/>
            <person name="Howarth C."/>
            <person name="Imamovic A."/>
            <person name="Ireland A."/>
            <person name="Larimer J."/>
            <person name="McCowan C."/>
            <person name="Murphy C."/>
            <person name="Pearson M."/>
            <person name="Poon T.W."/>
            <person name="Priest M."/>
            <person name="Roberts A."/>
            <person name="Saif S."/>
            <person name="Shea T."/>
            <person name="Sisk P."/>
            <person name="Sykes S."/>
            <person name="Wortman J."/>
            <person name="Nusbaum C."/>
            <person name="Birren B."/>
        </authorList>
    </citation>
    <scope>NUCLEOTIDE SEQUENCE [LARGE SCALE GENOMIC DNA]</scope>
    <source>
        <strain evidence="2 3">ACS-093-V-SCH5</strain>
    </source>
</reference>
<evidence type="ECO:0000313" key="2">
    <source>
        <dbReference type="EMBL" id="EPD33792.1"/>
    </source>
</evidence>
<name>S2WMA6_9ACTN</name>
<comment type="caution">
    <text evidence="2">The sequence shown here is derived from an EMBL/GenBank/DDBJ whole genome shotgun (WGS) entry which is preliminary data.</text>
</comment>
<organism evidence="2 3">
    <name type="scientific">Propionimicrobium lymphophilum ACS-093-V-SCH5</name>
    <dbReference type="NCBI Taxonomy" id="883161"/>
    <lineage>
        <taxon>Bacteria</taxon>
        <taxon>Bacillati</taxon>
        <taxon>Actinomycetota</taxon>
        <taxon>Actinomycetes</taxon>
        <taxon>Propionibacteriales</taxon>
        <taxon>Propionibacteriaceae</taxon>
        <taxon>Propionimicrobium</taxon>
    </lineage>
</organism>
<gene>
    <name evidence="2" type="ORF">HMPREF9306_00206</name>
</gene>
<keyword evidence="3" id="KW-1185">Reference proteome</keyword>
<proteinExistence type="predicted"/>
<dbReference type="RefSeq" id="WP_016455064.1">
    <property type="nucleotide sequence ID" value="NZ_KE150269.1"/>
</dbReference>
<protein>
    <submittedName>
        <fullName evidence="2">Uncharacterized protein</fullName>
    </submittedName>
</protein>
<evidence type="ECO:0000313" key="3">
    <source>
        <dbReference type="Proteomes" id="UP000014417"/>
    </source>
</evidence>
<dbReference type="EMBL" id="AGZR01000003">
    <property type="protein sequence ID" value="EPD33792.1"/>
    <property type="molecule type" value="Genomic_DNA"/>
</dbReference>
<accession>S2WMA6</accession>
<dbReference type="Proteomes" id="UP000014417">
    <property type="component" value="Unassembled WGS sequence"/>
</dbReference>
<dbReference type="HOGENOM" id="CLU_2397234_0_0_11"/>
<sequence length="93" mass="10924">MKPFTPYRQMRQQLRLLGAIAGDKDVRLPWPLLREFLAAFTEETRLAWADGYLRGRKDQREGRNSRQASINPYGPHTRDERLIAIKNLEELKS</sequence>
<dbReference type="STRING" id="883161.HMPREF9306_00206"/>
<feature type="region of interest" description="Disordered" evidence="1">
    <location>
        <begin position="57"/>
        <end position="78"/>
    </location>
</feature>
<evidence type="ECO:0000256" key="1">
    <source>
        <dbReference type="SAM" id="MobiDB-lite"/>
    </source>
</evidence>